<proteinExistence type="predicted"/>
<protein>
    <submittedName>
        <fullName evidence="1">Uncharacterized protein</fullName>
    </submittedName>
</protein>
<dbReference type="EMBL" id="JAHWDF010000002">
    <property type="protein sequence ID" value="MBW2960573.1"/>
    <property type="molecule type" value="Genomic_DNA"/>
</dbReference>
<name>A0ABS6VY97_9FLAO</name>
<keyword evidence="2" id="KW-1185">Reference proteome</keyword>
<evidence type="ECO:0000313" key="1">
    <source>
        <dbReference type="EMBL" id="MBW2960573.1"/>
    </source>
</evidence>
<accession>A0ABS6VY97</accession>
<sequence>MKNDTVYATTTADQDEIKLYGSHSDDLDEDELVIYFRKLSFKNIQVKTGKSFDECTFSSSEKFKTENDSVRCLQLKKGDSLWIALGKKEAHIYSFSLQDSNYNQLLLQPNYAHVETWVEKPIYITDEDEIHSLYDGKVTLKLTVPERMYPSLSSIPSSPIFNEYRYFSIDREELFKL</sequence>
<gene>
    <name evidence="1" type="ORF">KW502_02010</name>
</gene>
<dbReference type="RefSeq" id="WP_219038861.1">
    <property type="nucleotide sequence ID" value="NZ_JAHWDF010000002.1"/>
</dbReference>
<reference evidence="1 2" key="1">
    <citation type="submission" date="2021-07" db="EMBL/GenBank/DDBJ databases">
        <title>Mesonia aestuariivivens sp. nov., isolated from a tidal flat.</title>
        <authorList>
            <person name="Kim Y.-O."/>
            <person name="Yoon J.-H."/>
        </authorList>
    </citation>
    <scope>NUCLEOTIDE SEQUENCE [LARGE SCALE GENOMIC DNA]</scope>
    <source>
        <strain evidence="1 2">JHPTF-M18</strain>
    </source>
</reference>
<dbReference type="Proteomes" id="UP000719267">
    <property type="component" value="Unassembled WGS sequence"/>
</dbReference>
<comment type="caution">
    <text evidence="1">The sequence shown here is derived from an EMBL/GenBank/DDBJ whole genome shotgun (WGS) entry which is preliminary data.</text>
</comment>
<evidence type="ECO:0000313" key="2">
    <source>
        <dbReference type="Proteomes" id="UP000719267"/>
    </source>
</evidence>
<organism evidence="1 2">
    <name type="scientific">Mesonia aestuariivivens</name>
    <dbReference type="NCBI Taxonomy" id="2796128"/>
    <lineage>
        <taxon>Bacteria</taxon>
        <taxon>Pseudomonadati</taxon>
        <taxon>Bacteroidota</taxon>
        <taxon>Flavobacteriia</taxon>
        <taxon>Flavobacteriales</taxon>
        <taxon>Flavobacteriaceae</taxon>
        <taxon>Mesonia</taxon>
    </lineage>
</organism>